<dbReference type="Proteomes" id="UP000005481">
    <property type="component" value="Unassembled WGS sequence"/>
</dbReference>
<dbReference type="Pfam" id="PF13635">
    <property type="entry name" value="DUF4143"/>
    <property type="match status" value="1"/>
</dbReference>
<dbReference type="PANTHER" id="PTHR33295:SF18">
    <property type="entry name" value="AAA+ ATPASE DOMAIN-CONTAINING PROTEIN"/>
    <property type="match status" value="1"/>
</dbReference>
<protein>
    <recommendedName>
        <fullName evidence="1">DUF4143 domain-containing protein</fullName>
    </recommendedName>
</protein>
<dbReference type="PATRIC" id="fig|861450.3.peg.199"/>
<dbReference type="HOGENOM" id="CLU_041527_1_0_9"/>
<evidence type="ECO:0000313" key="3">
    <source>
        <dbReference type="Proteomes" id="UP000005481"/>
    </source>
</evidence>
<feature type="domain" description="DUF4143" evidence="1">
    <location>
        <begin position="11"/>
        <end position="171"/>
    </location>
</feature>
<name>G9YEZ6_9FIRM</name>
<organism evidence="2 3">
    <name type="scientific">Anaeroglobus geminatus F0357</name>
    <dbReference type="NCBI Taxonomy" id="861450"/>
    <lineage>
        <taxon>Bacteria</taxon>
        <taxon>Bacillati</taxon>
        <taxon>Bacillota</taxon>
        <taxon>Negativicutes</taxon>
        <taxon>Veillonellales</taxon>
        <taxon>Veillonellaceae</taxon>
        <taxon>Anaeroglobus</taxon>
    </lineage>
</organism>
<dbReference type="STRING" id="861450.HMPREF0080_00206"/>
<comment type="caution">
    <text evidence="2">The sequence shown here is derived from an EMBL/GenBank/DDBJ whole genome shotgun (WGS) entry which is preliminary data.</text>
</comment>
<dbReference type="PANTHER" id="PTHR33295">
    <property type="entry name" value="ATPASE"/>
    <property type="match status" value="1"/>
</dbReference>
<evidence type="ECO:0000313" key="2">
    <source>
        <dbReference type="EMBL" id="EHM43331.1"/>
    </source>
</evidence>
<accession>G9YEZ6</accession>
<dbReference type="AlphaFoldDB" id="G9YEZ6"/>
<dbReference type="EMBL" id="AGCJ01000009">
    <property type="protein sequence ID" value="EHM43331.1"/>
    <property type="molecule type" value="Genomic_DNA"/>
</dbReference>
<sequence>MKDLFTRTYLKDVVERHNIQNGTGILEDLLHIIASNVGSLTNPTKLSRTFLSEKQIRISPATIELYLNYFTQAFLISEAHRYDVKGKRYMQTPLKYYYTDVGLRNARLGFRQQEESHIMENILYCDLIRRGYDVDVGVVEQNIKTEEGKKVRKHLEVDFVVNRGNQRFYIQSALSVSEPEKRMQEIASLIRIPDSFGKIVAVRDYIKPWKDENGILYIGVEQFLLDEESIYI</sequence>
<reference evidence="2 3" key="1">
    <citation type="submission" date="2011-08" db="EMBL/GenBank/DDBJ databases">
        <authorList>
            <person name="Weinstock G."/>
            <person name="Sodergren E."/>
            <person name="Clifton S."/>
            <person name="Fulton L."/>
            <person name="Fulton B."/>
            <person name="Courtney L."/>
            <person name="Fronick C."/>
            <person name="Harrison M."/>
            <person name="Strong C."/>
            <person name="Farmer C."/>
            <person name="Delahaunty K."/>
            <person name="Markovic C."/>
            <person name="Hall O."/>
            <person name="Minx P."/>
            <person name="Tomlinson C."/>
            <person name="Mitreva M."/>
            <person name="Hou S."/>
            <person name="Chen J."/>
            <person name="Wollam A."/>
            <person name="Pepin K.H."/>
            <person name="Johnson M."/>
            <person name="Bhonagiri V."/>
            <person name="Zhang X."/>
            <person name="Suruliraj S."/>
            <person name="Warren W."/>
            <person name="Chinwalla A."/>
            <person name="Mardis E.R."/>
            <person name="Wilson R.K."/>
        </authorList>
    </citation>
    <scope>NUCLEOTIDE SEQUENCE [LARGE SCALE GENOMIC DNA]</scope>
    <source>
        <strain evidence="2 3">F0357</strain>
    </source>
</reference>
<proteinExistence type="predicted"/>
<keyword evidence="3" id="KW-1185">Reference proteome</keyword>
<dbReference type="eggNOG" id="COG1373">
    <property type="taxonomic scope" value="Bacteria"/>
</dbReference>
<evidence type="ECO:0000259" key="1">
    <source>
        <dbReference type="Pfam" id="PF13635"/>
    </source>
</evidence>
<gene>
    <name evidence="2" type="ORF">HMPREF0080_00206</name>
</gene>
<dbReference type="RefSeq" id="WP_006789189.1">
    <property type="nucleotide sequence ID" value="NZ_JH417567.1"/>
</dbReference>
<dbReference type="InterPro" id="IPR025420">
    <property type="entry name" value="DUF4143"/>
</dbReference>